<dbReference type="EMBL" id="QCYY01000990">
    <property type="protein sequence ID" value="ROT81331.1"/>
    <property type="molecule type" value="Genomic_DNA"/>
</dbReference>
<accession>A0A423TXY6</accession>
<name>A0A423TXY6_PENVA</name>
<dbReference type="OrthoDB" id="6379000at2759"/>
<protein>
    <submittedName>
        <fullName evidence="1">Crustacean hematopoietic factor-like protein</fullName>
    </submittedName>
</protein>
<organism evidence="1 2">
    <name type="scientific">Penaeus vannamei</name>
    <name type="common">Whiteleg shrimp</name>
    <name type="synonym">Litopenaeus vannamei</name>
    <dbReference type="NCBI Taxonomy" id="6689"/>
    <lineage>
        <taxon>Eukaryota</taxon>
        <taxon>Metazoa</taxon>
        <taxon>Ecdysozoa</taxon>
        <taxon>Arthropoda</taxon>
        <taxon>Crustacea</taxon>
        <taxon>Multicrustacea</taxon>
        <taxon>Malacostraca</taxon>
        <taxon>Eumalacostraca</taxon>
        <taxon>Eucarida</taxon>
        <taxon>Decapoda</taxon>
        <taxon>Dendrobranchiata</taxon>
        <taxon>Penaeoidea</taxon>
        <taxon>Penaeidae</taxon>
        <taxon>Penaeus</taxon>
    </lineage>
</organism>
<dbReference type="InterPro" id="IPR009030">
    <property type="entry name" value="Growth_fac_rcpt_cys_sf"/>
</dbReference>
<gene>
    <name evidence="1" type="ORF">C7M84_025513</name>
</gene>
<sequence length="289" mass="31092">MDATNFSLSDNGWKVEGDDHPNLVWIGKTLTIRCDAGQYNPNGANLTTITFTASGWEKDDPDFVCISSDMLVDAPPPSTSGGGWQVEGDAAPNAVWIGKTLTIRCGAGQHNPDGPDFSTITYTASGWEQDDPGFVCEDELDEEESRKRHRMSLCLFSKERGGGARDLSYIGRLFAPDASRGAAMKRFLCLVVGFALCVCRVTSLTCPEEGPGHCSQVDLSKMKCSVGVDVDYCGYCVCAKGLGEICAGPWNIYGTCGRGLRCNNDARDFNGSGKCVPLPKQAQRKAPYG</sequence>
<evidence type="ECO:0000313" key="2">
    <source>
        <dbReference type="Proteomes" id="UP000283509"/>
    </source>
</evidence>
<evidence type="ECO:0000313" key="1">
    <source>
        <dbReference type="EMBL" id="ROT81331.1"/>
    </source>
</evidence>
<reference evidence="1 2" key="2">
    <citation type="submission" date="2019-01" db="EMBL/GenBank/DDBJ databases">
        <title>The decoding of complex shrimp genome reveals the adaptation for benthos swimmer, frequently molting mechanism and breeding impact on genome.</title>
        <authorList>
            <person name="Sun Y."/>
            <person name="Gao Y."/>
            <person name="Yu Y."/>
        </authorList>
    </citation>
    <scope>NUCLEOTIDE SEQUENCE [LARGE SCALE GENOMIC DNA]</scope>
    <source>
        <tissue evidence="1">Muscle</tissue>
    </source>
</reference>
<proteinExistence type="predicted"/>
<dbReference type="AlphaFoldDB" id="A0A423TXY6"/>
<comment type="caution">
    <text evidence="1">The sequence shown here is derived from an EMBL/GenBank/DDBJ whole genome shotgun (WGS) entry which is preliminary data.</text>
</comment>
<dbReference type="Proteomes" id="UP000283509">
    <property type="component" value="Unassembled WGS sequence"/>
</dbReference>
<reference evidence="1 2" key="1">
    <citation type="submission" date="2018-04" db="EMBL/GenBank/DDBJ databases">
        <authorList>
            <person name="Zhang X."/>
            <person name="Yuan J."/>
            <person name="Li F."/>
            <person name="Xiang J."/>
        </authorList>
    </citation>
    <scope>NUCLEOTIDE SEQUENCE [LARGE SCALE GENOMIC DNA]</scope>
    <source>
        <tissue evidence="1">Muscle</tissue>
    </source>
</reference>
<dbReference type="Gene3D" id="4.10.40.20">
    <property type="match status" value="1"/>
</dbReference>
<dbReference type="SUPFAM" id="SSF57184">
    <property type="entry name" value="Growth factor receptor domain"/>
    <property type="match status" value="1"/>
</dbReference>
<keyword evidence="2" id="KW-1185">Reference proteome</keyword>